<accession>A0A9N9UCB5</accession>
<dbReference type="PROSITE" id="PS00893">
    <property type="entry name" value="NUDIX_BOX"/>
    <property type="match status" value="1"/>
</dbReference>
<keyword evidence="5" id="KW-1185">Reference proteome</keyword>
<evidence type="ECO:0000256" key="2">
    <source>
        <dbReference type="RuleBase" id="RU003476"/>
    </source>
</evidence>
<dbReference type="Pfam" id="PF00293">
    <property type="entry name" value="NUDIX"/>
    <property type="match status" value="1"/>
</dbReference>
<feature type="domain" description="Nudix hydrolase" evidence="3">
    <location>
        <begin position="6"/>
        <end position="152"/>
    </location>
</feature>
<dbReference type="InterPro" id="IPR000086">
    <property type="entry name" value="NUDIX_hydrolase_dom"/>
</dbReference>
<reference evidence="4 5" key="2">
    <citation type="submission" date="2021-10" db="EMBL/GenBank/DDBJ databases">
        <authorList>
            <person name="Piombo E."/>
        </authorList>
    </citation>
    <scope>NUCLEOTIDE SEQUENCE [LARGE SCALE GENOMIC DNA]</scope>
</reference>
<proteinExistence type="inferred from homology"/>
<dbReference type="PANTHER" id="PTHR16099:SF5">
    <property type="entry name" value="NUCLEOTIDE TRIPHOSPHATE DIPHOSPHATASE NUDT15"/>
    <property type="match status" value="1"/>
</dbReference>
<evidence type="ECO:0000313" key="5">
    <source>
        <dbReference type="Proteomes" id="UP000754883"/>
    </source>
</evidence>
<dbReference type="EMBL" id="CABFNO020001394">
    <property type="protein sequence ID" value="CAG9985239.1"/>
    <property type="molecule type" value="Genomic_DNA"/>
</dbReference>
<dbReference type="GO" id="GO:0035539">
    <property type="term" value="F:8-oxo-7,8-dihydrodeoxyguanosine triphosphate pyrophosphatase activity"/>
    <property type="evidence" value="ECO:0007669"/>
    <property type="project" value="TreeGrafter"/>
</dbReference>
<reference evidence="5" key="1">
    <citation type="submission" date="2019-06" db="EMBL/GenBank/DDBJ databases">
        <authorList>
            <person name="Broberg M."/>
        </authorList>
    </citation>
    <scope>NUCLEOTIDE SEQUENCE [LARGE SCALE GENOMIC DNA]</scope>
</reference>
<dbReference type="SUPFAM" id="SSF55811">
    <property type="entry name" value="Nudix"/>
    <property type="match status" value="1"/>
</dbReference>
<dbReference type="OrthoDB" id="447842at2759"/>
<evidence type="ECO:0000256" key="1">
    <source>
        <dbReference type="ARBA" id="ARBA00022801"/>
    </source>
</evidence>
<gene>
    <name evidence="4" type="ORF">CBYS24578_00006889</name>
</gene>
<comment type="similarity">
    <text evidence="2">Belongs to the Nudix hydrolase family.</text>
</comment>
<dbReference type="InterPro" id="IPR020084">
    <property type="entry name" value="NUDIX_hydrolase_CS"/>
</dbReference>
<evidence type="ECO:0000259" key="3">
    <source>
        <dbReference type="PROSITE" id="PS51462"/>
    </source>
</evidence>
<name>A0A9N9UCB5_9HYPO</name>
<dbReference type="PROSITE" id="PS51462">
    <property type="entry name" value="NUDIX"/>
    <property type="match status" value="1"/>
</dbReference>
<comment type="caution">
    <text evidence="4">The sequence shown here is derived from an EMBL/GenBank/DDBJ whole genome shotgun (WGS) entry which is preliminary data.</text>
</comment>
<evidence type="ECO:0000313" key="4">
    <source>
        <dbReference type="EMBL" id="CAG9985239.1"/>
    </source>
</evidence>
<dbReference type="GO" id="GO:0006203">
    <property type="term" value="P:dGTP catabolic process"/>
    <property type="evidence" value="ECO:0007669"/>
    <property type="project" value="TreeGrafter"/>
</dbReference>
<dbReference type="GO" id="GO:0005829">
    <property type="term" value="C:cytosol"/>
    <property type="evidence" value="ECO:0007669"/>
    <property type="project" value="TreeGrafter"/>
</dbReference>
<dbReference type="InterPro" id="IPR020476">
    <property type="entry name" value="Nudix_hydrolase"/>
</dbReference>
<dbReference type="AlphaFoldDB" id="A0A9N9UCB5"/>
<sequence>MSAQQFVKVGTSALIFNAKNPDEFLIGWRISKSHGTKYTLTLEITSDSWQLPGGHLDVGEEVADGAVREATEETGLNVKALGEIECTNDIFKNEDPVKHYTTHHVACEMIEADAVPRVTEPDKCAEWRWVTREGLEKRQMNGEKLFLPLENLLKKTAGTNKLRNPRVSSEEA</sequence>
<dbReference type="CDD" id="cd04678">
    <property type="entry name" value="NUDIX_MTH2_Nudt15"/>
    <property type="match status" value="1"/>
</dbReference>
<keyword evidence="1 2" id="KW-0378">Hydrolase</keyword>
<dbReference type="PANTHER" id="PTHR16099">
    <property type="entry name" value="8-OXO-DGTP DIPHOSPHATES NUDT15"/>
    <property type="match status" value="1"/>
</dbReference>
<protein>
    <recommendedName>
        <fullName evidence="3">Nudix hydrolase domain-containing protein</fullName>
    </recommendedName>
</protein>
<dbReference type="Gene3D" id="3.90.79.10">
    <property type="entry name" value="Nucleoside Triphosphate Pyrophosphohydrolase"/>
    <property type="match status" value="1"/>
</dbReference>
<dbReference type="PRINTS" id="PR00502">
    <property type="entry name" value="NUDIXFAMILY"/>
</dbReference>
<dbReference type="InterPro" id="IPR015797">
    <property type="entry name" value="NUDIX_hydrolase-like_dom_sf"/>
</dbReference>
<organism evidence="4 5">
    <name type="scientific">Clonostachys byssicola</name>
    <dbReference type="NCBI Taxonomy" id="160290"/>
    <lineage>
        <taxon>Eukaryota</taxon>
        <taxon>Fungi</taxon>
        <taxon>Dikarya</taxon>
        <taxon>Ascomycota</taxon>
        <taxon>Pezizomycotina</taxon>
        <taxon>Sordariomycetes</taxon>
        <taxon>Hypocreomycetidae</taxon>
        <taxon>Hypocreales</taxon>
        <taxon>Bionectriaceae</taxon>
        <taxon>Clonostachys</taxon>
    </lineage>
</organism>
<dbReference type="Proteomes" id="UP000754883">
    <property type="component" value="Unassembled WGS sequence"/>
</dbReference>